<protein>
    <submittedName>
        <fullName evidence="3">Integrase, catalytic region, zinc finger, CCHC-type containing protein</fullName>
    </submittedName>
</protein>
<evidence type="ECO:0000313" key="3">
    <source>
        <dbReference type="EMBL" id="GJT84316.1"/>
    </source>
</evidence>
<proteinExistence type="predicted"/>
<accession>A0ABQ5H8X8</accession>
<dbReference type="InterPro" id="IPR001878">
    <property type="entry name" value="Znf_CCHC"/>
</dbReference>
<reference evidence="3" key="1">
    <citation type="journal article" date="2022" name="Int. J. Mol. Sci.">
        <title>Draft Genome of Tanacetum Coccineum: Genomic Comparison of Closely Related Tanacetum-Family Plants.</title>
        <authorList>
            <person name="Yamashiro T."/>
            <person name="Shiraishi A."/>
            <person name="Nakayama K."/>
            <person name="Satake H."/>
        </authorList>
    </citation>
    <scope>NUCLEOTIDE SEQUENCE</scope>
</reference>
<sequence length="145" mass="16182">MLIDSIKNGRVKLLTEITAKDKDGVTDILHPQTLADLAQQENLKVFIYCGHAAPNDSKLTRSKGFVNTDGNTGVCVVSRVIGCYNCNDEGHISKQCTVKKRVKDSERFKDKMLLAQSKEARVVLNDEQHDFLADSLEEIDDCKDL</sequence>
<dbReference type="SUPFAM" id="SSF57756">
    <property type="entry name" value="Retrovirus zinc finger-like domains"/>
    <property type="match status" value="1"/>
</dbReference>
<organism evidence="3 4">
    <name type="scientific">Tanacetum coccineum</name>
    <dbReference type="NCBI Taxonomy" id="301880"/>
    <lineage>
        <taxon>Eukaryota</taxon>
        <taxon>Viridiplantae</taxon>
        <taxon>Streptophyta</taxon>
        <taxon>Embryophyta</taxon>
        <taxon>Tracheophyta</taxon>
        <taxon>Spermatophyta</taxon>
        <taxon>Magnoliopsida</taxon>
        <taxon>eudicotyledons</taxon>
        <taxon>Gunneridae</taxon>
        <taxon>Pentapetalae</taxon>
        <taxon>asterids</taxon>
        <taxon>campanulids</taxon>
        <taxon>Asterales</taxon>
        <taxon>Asteraceae</taxon>
        <taxon>Asteroideae</taxon>
        <taxon>Anthemideae</taxon>
        <taxon>Anthemidinae</taxon>
        <taxon>Tanacetum</taxon>
    </lineage>
</organism>
<dbReference type="SMART" id="SM00343">
    <property type="entry name" value="ZnF_C2HC"/>
    <property type="match status" value="1"/>
</dbReference>
<keyword evidence="4" id="KW-1185">Reference proteome</keyword>
<evidence type="ECO:0000313" key="4">
    <source>
        <dbReference type="Proteomes" id="UP001151760"/>
    </source>
</evidence>
<keyword evidence="1" id="KW-0479">Metal-binding</keyword>
<gene>
    <name evidence="3" type="ORF">Tco_1058658</name>
</gene>
<feature type="domain" description="CCHC-type" evidence="2">
    <location>
        <begin position="83"/>
        <end position="96"/>
    </location>
</feature>
<dbReference type="PROSITE" id="PS50158">
    <property type="entry name" value="ZF_CCHC"/>
    <property type="match status" value="1"/>
</dbReference>
<evidence type="ECO:0000256" key="1">
    <source>
        <dbReference type="PROSITE-ProRule" id="PRU00047"/>
    </source>
</evidence>
<keyword evidence="1" id="KW-0862">Zinc</keyword>
<dbReference type="Gene3D" id="4.10.60.10">
    <property type="entry name" value="Zinc finger, CCHC-type"/>
    <property type="match status" value="1"/>
</dbReference>
<dbReference type="Proteomes" id="UP001151760">
    <property type="component" value="Unassembled WGS sequence"/>
</dbReference>
<name>A0ABQ5H8X8_9ASTR</name>
<dbReference type="EMBL" id="BQNB010019346">
    <property type="protein sequence ID" value="GJT84316.1"/>
    <property type="molecule type" value="Genomic_DNA"/>
</dbReference>
<keyword evidence="1" id="KW-0863">Zinc-finger</keyword>
<dbReference type="InterPro" id="IPR036875">
    <property type="entry name" value="Znf_CCHC_sf"/>
</dbReference>
<reference evidence="3" key="2">
    <citation type="submission" date="2022-01" db="EMBL/GenBank/DDBJ databases">
        <authorList>
            <person name="Yamashiro T."/>
            <person name="Shiraishi A."/>
            <person name="Satake H."/>
            <person name="Nakayama K."/>
        </authorList>
    </citation>
    <scope>NUCLEOTIDE SEQUENCE</scope>
</reference>
<evidence type="ECO:0000259" key="2">
    <source>
        <dbReference type="PROSITE" id="PS50158"/>
    </source>
</evidence>
<dbReference type="Pfam" id="PF00098">
    <property type="entry name" value="zf-CCHC"/>
    <property type="match status" value="1"/>
</dbReference>
<comment type="caution">
    <text evidence="3">The sequence shown here is derived from an EMBL/GenBank/DDBJ whole genome shotgun (WGS) entry which is preliminary data.</text>
</comment>